<dbReference type="PRINTS" id="PR00059">
    <property type="entry name" value="RIBOSOMALL6"/>
</dbReference>
<sequence>MAKLRQKPITFESDTRVSLNQGRIKVSGPKGDMEIELPSVVKAQVAQNEVTLAAASVKDNPMVGLYNSLIRNAITGVKSGWQKTLELVGVGFRAQVDGGNLTLNVGFSHQVKINAPQGISFEVKDNKITVSGINKYEVGEVAANVRRVKPPEPYKGKGIRYLNEVVRKKLGKAAKAIGGAPGAK</sequence>
<dbReference type="Gene3D" id="3.90.930.12">
    <property type="entry name" value="Ribosomal protein L6, alpha-beta domain"/>
    <property type="match status" value="2"/>
</dbReference>
<feature type="domain" description="Large ribosomal subunit protein uL6 alpha-beta" evidence="8">
    <location>
        <begin position="14"/>
        <end position="80"/>
    </location>
</feature>
<protein>
    <recommendedName>
        <fullName evidence="4 5">50S ribosomal protein L6</fullName>
    </recommendedName>
</protein>
<evidence type="ECO:0000256" key="7">
    <source>
        <dbReference type="RuleBase" id="RU003870"/>
    </source>
</evidence>
<dbReference type="InterPro" id="IPR036789">
    <property type="entry name" value="Ribosomal_uL6-like_a/b-dom_sf"/>
</dbReference>
<evidence type="ECO:0000256" key="6">
    <source>
        <dbReference type="RuleBase" id="RU003869"/>
    </source>
</evidence>
<keyword evidence="7" id="KW-0699">rRNA-binding</keyword>
<comment type="function">
    <text evidence="7">This protein binds to the 23S rRNA, and is important in its secondary structure. It is located near the subunit interface in the base of the L7/L12 stalk, and near the tRNA binding site of the peptidyltransferase center.</text>
</comment>
<evidence type="ECO:0000256" key="2">
    <source>
        <dbReference type="ARBA" id="ARBA00022980"/>
    </source>
</evidence>
<dbReference type="PROSITE" id="PS00525">
    <property type="entry name" value="RIBOSOMAL_L6_1"/>
    <property type="match status" value="1"/>
</dbReference>
<dbReference type="STRING" id="1618443.UV73_C0012G0053"/>
<proteinExistence type="inferred from homology"/>
<evidence type="ECO:0000313" key="9">
    <source>
        <dbReference type="EMBL" id="KKS96025.1"/>
    </source>
</evidence>
<comment type="caution">
    <text evidence="9">The sequence shown here is derived from an EMBL/GenBank/DDBJ whole genome shotgun (WGS) entry which is preliminary data.</text>
</comment>
<evidence type="ECO:0000259" key="8">
    <source>
        <dbReference type="Pfam" id="PF00347"/>
    </source>
</evidence>
<dbReference type="Pfam" id="PF00347">
    <property type="entry name" value="Ribosomal_L6"/>
    <property type="match status" value="2"/>
</dbReference>
<dbReference type="FunFam" id="3.90.930.12:FF:000001">
    <property type="entry name" value="50S ribosomal protein L6"/>
    <property type="match status" value="1"/>
</dbReference>
<dbReference type="Proteomes" id="UP000034894">
    <property type="component" value="Unassembled WGS sequence"/>
</dbReference>
<dbReference type="NCBIfam" id="TIGR03654">
    <property type="entry name" value="L6_bact"/>
    <property type="match status" value="1"/>
</dbReference>
<keyword evidence="3 6" id="KW-0687">Ribonucleoprotein</keyword>
<organism evidence="9 10">
    <name type="scientific">Candidatus Gottesmanbacteria bacterium GW2011_GWA2_43_14</name>
    <dbReference type="NCBI Taxonomy" id="1618443"/>
    <lineage>
        <taxon>Bacteria</taxon>
        <taxon>Candidatus Gottesmaniibacteriota</taxon>
    </lineage>
</organism>
<evidence type="ECO:0000256" key="5">
    <source>
        <dbReference type="NCBIfam" id="TIGR03654"/>
    </source>
</evidence>
<name>A0A0G1DDQ2_9BACT</name>
<dbReference type="InterPro" id="IPR019906">
    <property type="entry name" value="Ribosomal_uL6_bac-type"/>
</dbReference>
<dbReference type="InterPro" id="IPR020040">
    <property type="entry name" value="Ribosomal_uL6_a/b-dom"/>
</dbReference>
<dbReference type="PANTHER" id="PTHR11655">
    <property type="entry name" value="60S/50S RIBOSOMAL PROTEIN L6/L9"/>
    <property type="match status" value="1"/>
</dbReference>
<dbReference type="GO" id="GO:0003735">
    <property type="term" value="F:structural constituent of ribosome"/>
    <property type="evidence" value="ECO:0007669"/>
    <property type="project" value="UniProtKB-UniRule"/>
</dbReference>
<dbReference type="InterPro" id="IPR002358">
    <property type="entry name" value="Ribosomal_uL6_CS"/>
</dbReference>
<evidence type="ECO:0000313" key="10">
    <source>
        <dbReference type="Proteomes" id="UP000034894"/>
    </source>
</evidence>
<keyword evidence="7" id="KW-0694">RNA-binding</keyword>
<dbReference type="PATRIC" id="fig|1618443.3.peg.1380"/>
<dbReference type="EMBL" id="LCFP01000012">
    <property type="protein sequence ID" value="KKS96025.1"/>
    <property type="molecule type" value="Genomic_DNA"/>
</dbReference>
<reference evidence="9 10" key="1">
    <citation type="journal article" date="2015" name="Nature">
        <title>rRNA introns, odd ribosomes, and small enigmatic genomes across a large radiation of phyla.</title>
        <authorList>
            <person name="Brown C.T."/>
            <person name="Hug L.A."/>
            <person name="Thomas B.C."/>
            <person name="Sharon I."/>
            <person name="Castelle C.J."/>
            <person name="Singh A."/>
            <person name="Wilkins M.J."/>
            <person name="Williams K.H."/>
            <person name="Banfield J.F."/>
        </authorList>
    </citation>
    <scope>NUCLEOTIDE SEQUENCE [LARGE SCALE GENOMIC DNA]</scope>
</reference>
<evidence type="ECO:0000256" key="4">
    <source>
        <dbReference type="ARBA" id="ARBA00035454"/>
    </source>
</evidence>
<evidence type="ECO:0000256" key="1">
    <source>
        <dbReference type="ARBA" id="ARBA00009356"/>
    </source>
</evidence>
<dbReference type="AlphaFoldDB" id="A0A0G1DDQ2"/>
<dbReference type="GO" id="GO:0019843">
    <property type="term" value="F:rRNA binding"/>
    <property type="evidence" value="ECO:0007669"/>
    <property type="project" value="UniProtKB-UniRule"/>
</dbReference>
<dbReference type="GO" id="GO:0022625">
    <property type="term" value="C:cytosolic large ribosomal subunit"/>
    <property type="evidence" value="ECO:0007669"/>
    <property type="project" value="UniProtKB-UniRule"/>
</dbReference>
<keyword evidence="2 6" id="KW-0689">Ribosomal protein</keyword>
<dbReference type="SUPFAM" id="SSF56053">
    <property type="entry name" value="Ribosomal protein L6"/>
    <property type="match status" value="2"/>
</dbReference>
<gene>
    <name evidence="9" type="primary">rplF</name>
    <name evidence="9" type="ORF">UV73_C0012G0053</name>
</gene>
<dbReference type="PANTHER" id="PTHR11655:SF14">
    <property type="entry name" value="LARGE RIBOSOMAL SUBUNIT PROTEIN UL6M"/>
    <property type="match status" value="1"/>
</dbReference>
<feature type="domain" description="Large ribosomal subunit protein uL6 alpha-beta" evidence="8">
    <location>
        <begin position="88"/>
        <end position="161"/>
    </location>
</feature>
<dbReference type="PIRSF" id="PIRSF002162">
    <property type="entry name" value="Ribosomal_L6"/>
    <property type="match status" value="1"/>
</dbReference>
<dbReference type="GO" id="GO:0002181">
    <property type="term" value="P:cytoplasmic translation"/>
    <property type="evidence" value="ECO:0007669"/>
    <property type="project" value="TreeGrafter"/>
</dbReference>
<accession>A0A0G1DDQ2</accession>
<comment type="similarity">
    <text evidence="1 6">Belongs to the universal ribosomal protein uL6 family.</text>
</comment>
<evidence type="ECO:0000256" key="3">
    <source>
        <dbReference type="ARBA" id="ARBA00023274"/>
    </source>
</evidence>
<dbReference type="InterPro" id="IPR000702">
    <property type="entry name" value="Ribosomal_uL6-like"/>
</dbReference>